<dbReference type="FunFam" id="3.40.50.300:FF:000397">
    <property type="entry name" value="Probable ATP-dependent RNA helicase DDX4"/>
    <property type="match status" value="1"/>
</dbReference>
<dbReference type="STRING" id="283909.N1PB83"/>
<dbReference type="InterPro" id="IPR014014">
    <property type="entry name" value="RNA_helicase_DEAD_Q_motif"/>
</dbReference>
<reference evidence="16 18" key="2">
    <citation type="journal article" date="2013" name="Nature">
        <title>Insights into bilaterian evolution from three spiralian genomes.</title>
        <authorList>
            <person name="Simakov O."/>
            <person name="Marletaz F."/>
            <person name="Cho S.J."/>
            <person name="Edsinger-Gonzales E."/>
            <person name="Havlak P."/>
            <person name="Hellsten U."/>
            <person name="Kuo D.H."/>
            <person name="Larsson T."/>
            <person name="Lv J."/>
            <person name="Arendt D."/>
            <person name="Savage R."/>
            <person name="Osoegawa K."/>
            <person name="de Jong P."/>
            <person name="Grimwood J."/>
            <person name="Chapman J.A."/>
            <person name="Shapiro H."/>
            <person name="Aerts A."/>
            <person name="Otillar R.P."/>
            <person name="Terry A.Y."/>
            <person name="Boore J.L."/>
            <person name="Grigoriev I.V."/>
            <person name="Lindberg D.R."/>
            <person name="Seaver E.C."/>
            <person name="Weisblat D.A."/>
            <person name="Putnam N.H."/>
            <person name="Rokhsar D.S."/>
        </authorList>
    </citation>
    <scope>NUCLEOTIDE SEQUENCE</scope>
    <source>
        <strain evidence="16 18">I ESC-2004</strain>
    </source>
</reference>
<evidence type="ECO:0000259" key="14">
    <source>
        <dbReference type="PROSITE" id="PS51194"/>
    </source>
</evidence>
<dbReference type="PROSITE" id="PS51194">
    <property type="entry name" value="HELICASE_CTER"/>
    <property type="match status" value="1"/>
</dbReference>
<feature type="domain" description="DEAD-box RNA helicase Q" evidence="15">
    <location>
        <begin position="200"/>
        <end position="228"/>
    </location>
</feature>
<proteinExistence type="inferred from homology"/>
<feature type="compositionally biased region" description="Gly residues" evidence="11">
    <location>
        <begin position="639"/>
        <end position="651"/>
    </location>
</feature>
<evidence type="ECO:0000259" key="13">
    <source>
        <dbReference type="PROSITE" id="PS51192"/>
    </source>
</evidence>
<dbReference type="SMART" id="SM00490">
    <property type="entry name" value="HELICc"/>
    <property type="match status" value="1"/>
</dbReference>
<dbReference type="GO" id="GO:0005524">
    <property type="term" value="F:ATP binding"/>
    <property type="evidence" value="ECO:0007669"/>
    <property type="project" value="UniProtKB-KW"/>
</dbReference>
<keyword evidence="8" id="KW-0863">Zinc-finger</keyword>
<feature type="domain" description="CCHC-type" evidence="12">
    <location>
        <begin position="74"/>
        <end position="89"/>
    </location>
</feature>
<evidence type="ECO:0000256" key="11">
    <source>
        <dbReference type="SAM" id="MobiDB-lite"/>
    </source>
</evidence>
<dbReference type="Gene3D" id="3.40.50.300">
    <property type="entry name" value="P-loop containing nucleotide triphosphate hydrolases"/>
    <property type="match status" value="2"/>
</dbReference>
<comment type="similarity">
    <text evidence="1">Belongs to the DEAD box helicase family. DDX4/VASA subfamily.</text>
</comment>
<dbReference type="SMART" id="SM00487">
    <property type="entry name" value="DEXDc"/>
    <property type="match status" value="1"/>
</dbReference>
<name>N1PB83_CAPTE</name>
<dbReference type="CDD" id="cd18052">
    <property type="entry name" value="DEADc_DDX4"/>
    <property type="match status" value="1"/>
</dbReference>
<feature type="domain" description="CCHC-type" evidence="12">
    <location>
        <begin position="100"/>
        <end position="115"/>
    </location>
</feature>
<dbReference type="OrthoDB" id="196131at2759"/>
<dbReference type="Pfam" id="PF00271">
    <property type="entry name" value="Helicase_C"/>
    <property type="match status" value="1"/>
</dbReference>
<dbReference type="InterPro" id="IPR000629">
    <property type="entry name" value="RNA-helicase_DEAD-box_CS"/>
</dbReference>
<feature type="compositionally biased region" description="Basic and acidic residues" evidence="11">
    <location>
        <begin position="604"/>
        <end position="613"/>
    </location>
</feature>
<evidence type="ECO:0000256" key="10">
    <source>
        <dbReference type="RuleBase" id="RU000492"/>
    </source>
</evidence>
<dbReference type="PROSITE" id="PS50158">
    <property type="entry name" value="ZF_CCHC"/>
    <property type="match status" value="4"/>
</dbReference>
<keyword evidence="18" id="KW-1185">Reference proteome</keyword>
<dbReference type="GO" id="GO:0008270">
    <property type="term" value="F:zinc ion binding"/>
    <property type="evidence" value="ECO:0007669"/>
    <property type="project" value="UniProtKB-KW"/>
</dbReference>
<evidence type="ECO:0000256" key="6">
    <source>
        <dbReference type="ARBA" id="ARBA00022840"/>
    </source>
</evidence>
<evidence type="ECO:0000313" key="17">
    <source>
        <dbReference type="EnsemblMetazoa" id="CapteP180220"/>
    </source>
</evidence>
<evidence type="ECO:0000259" key="15">
    <source>
        <dbReference type="PROSITE" id="PS51195"/>
    </source>
</evidence>
<reference evidence="17" key="3">
    <citation type="submission" date="2015-06" db="UniProtKB">
        <authorList>
            <consortium name="EnsemblMetazoa"/>
        </authorList>
    </citation>
    <scope>IDENTIFICATION</scope>
</reference>
<dbReference type="EMBL" id="KB291798">
    <property type="protein sequence ID" value="ELU18906.1"/>
    <property type="molecule type" value="Genomic_DNA"/>
</dbReference>
<keyword evidence="4 10" id="KW-0378">Hydrolase</keyword>
<dbReference type="EMBL" id="AMQN01000055">
    <property type="status" value="NOT_ANNOTATED_CDS"/>
    <property type="molecule type" value="Genomic_DNA"/>
</dbReference>
<keyword evidence="8" id="KW-0862">Zinc</keyword>
<feature type="domain" description="Helicase C-terminal" evidence="14">
    <location>
        <begin position="442"/>
        <end position="587"/>
    </location>
</feature>
<dbReference type="PROSITE" id="PS51195">
    <property type="entry name" value="Q_MOTIF"/>
    <property type="match status" value="1"/>
</dbReference>
<comment type="catalytic activity">
    <reaction evidence="7">
        <text>ATP + H2O = ADP + phosphate + H(+)</text>
        <dbReference type="Rhea" id="RHEA:13065"/>
        <dbReference type="ChEBI" id="CHEBI:15377"/>
        <dbReference type="ChEBI" id="CHEBI:15378"/>
        <dbReference type="ChEBI" id="CHEBI:30616"/>
        <dbReference type="ChEBI" id="CHEBI:43474"/>
        <dbReference type="ChEBI" id="CHEBI:456216"/>
        <dbReference type="EC" id="3.6.4.13"/>
    </reaction>
</comment>
<evidence type="ECO:0000256" key="9">
    <source>
        <dbReference type="PROSITE-ProRule" id="PRU00552"/>
    </source>
</evidence>
<keyword evidence="6 10" id="KW-0067">ATP-binding</keyword>
<feature type="domain" description="CCHC-type" evidence="12">
    <location>
        <begin position="127"/>
        <end position="142"/>
    </location>
</feature>
<sequence length="651" mass="67852">MASAGGGGGGFGGGGGGGGFGGRSGGRSSYAPSGGGFGGGRGGGGGGGGCYKCGEDGHFARECPSAGGGGGGGCHKCGEEGHFARECPKAGGGGGGGRGCHKCGEEGHFARECPSAGSSGGGGGSGCRKCGEEGHFARECPNSEGGGGGEKPREIYVPPAPPEGEEAIFDGTMQMGINFDKYDDIPVECTGNNAPKKGVHTFEEMGINAGLLKNVRKAKYDRPTPIQKWAIPAIIKGRDIMACAQTGSGKTAAFLLPTLTNMLNSGIEGGSSFCEQQEPLAVVIGPTRELVSQTQGEARKFSYDSMIKSVVVYGGTSVQYQLRQVESGCNVVVGTPGRLLDFVGKGKISLKKVKHLILDEADRMLDMGFKGDIERLVTQFGMPPKEERQTLMFSATFPEPIQQLAQEFLNDYLFITVGRVGGANTDIEQRIFEVAQHDKKSKLEEILNESGADRTLVFVEKKRQADYLASYLSQSEFPTTSIHGDRQQREREEALRDFKSGKCPILVATSVAARGLDIPGVKHVINFDFPSDIDEYVHRIGRTGRCGNMGKASSFFNPESDAQVARQLVKKLEDAQQEVPSFLEAAAESSVGSGGFTGGAGRFGGKDTRKGRFNDGGGDFGGGDFGGGDGFGSNSNGFGDAGGGGADECWD</sequence>
<evidence type="ECO:0000259" key="12">
    <source>
        <dbReference type="PROSITE" id="PS50158"/>
    </source>
</evidence>
<dbReference type="SMART" id="SM00343">
    <property type="entry name" value="ZnF_C2HC"/>
    <property type="match status" value="4"/>
</dbReference>
<feature type="short sequence motif" description="Q motif" evidence="9">
    <location>
        <begin position="200"/>
        <end position="228"/>
    </location>
</feature>
<evidence type="ECO:0000256" key="7">
    <source>
        <dbReference type="ARBA" id="ARBA00047984"/>
    </source>
</evidence>
<protein>
    <recommendedName>
        <fullName evidence="2">RNA helicase</fullName>
        <ecNumber evidence="2">3.6.4.13</ecNumber>
    </recommendedName>
</protein>
<evidence type="ECO:0000256" key="4">
    <source>
        <dbReference type="ARBA" id="ARBA00022801"/>
    </source>
</evidence>
<dbReference type="Pfam" id="PF00270">
    <property type="entry name" value="DEAD"/>
    <property type="match status" value="1"/>
</dbReference>
<dbReference type="GO" id="GO:0003724">
    <property type="term" value="F:RNA helicase activity"/>
    <property type="evidence" value="ECO:0007669"/>
    <property type="project" value="UniProtKB-EC"/>
</dbReference>
<dbReference type="FunCoup" id="N1PB83">
    <property type="interactions" value="64"/>
</dbReference>
<dbReference type="CDD" id="cd18787">
    <property type="entry name" value="SF2_C_DEAD"/>
    <property type="match status" value="1"/>
</dbReference>
<evidence type="ECO:0000256" key="3">
    <source>
        <dbReference type="ARBA" id="ARBA00022741"/>
    </source>
</evidence>
<keyword evidence="3 10" id="KW-0547">Nucleotide-binding</keyword>
<dbReference type="AlphaFoldDB" id="N1PB83"/>
<dbReference type="HOGENOM" id="CLU_003041_16_3_1"/>
<evidence type="ECO:0000256" key="1">
    <source>
        <dbReference type="ARBA" id="ARBA00010132"/>
    </source>
</evidence>
<feature type="region of interest" description="Disordered" evidence="11">
    <location>
        <begin position="597"/>
        <end position="651"/>
    </location>
</feature>
<dbReference type="EC" id="3.6.4.13" evidence="2"/>
<feature type="compositionally biased region" description="Gly residues" evidence="11">
    <location>
        <begin position="614"/>
        <end position="631"/>
    </location>
</feature>
<evidence type="ECO:0000313" key="16">
    <source>
        <dbReference type="EMBL" id="ELU18906.1"/>
    </source>
</evidence>
<dbReference type="EnsemblMetazoa" id="CapteT180220">
    <property type="protein sequence ID" value="CapteP180220"/>
    <property type="gene ID" value="CapteG180220"/>
</dbReference>
<evidence type="ECO:0000256" key="2">
    <source>
        <dbReference type="ARBA" id="ARBA00012552"/>
    </source>
</evidence>
<evidence type="ECO:0000256" key="8">
    <source>
        <dbReference type="PROSITE-ProRule" id="PRU00047"/>
    </source>
</evidence>
<dbReference type="OMA" id="NESIMMG"/>
<dbReference type="PROSITE" id="PS51192">
    <property type="entry name" value="HELICASE_ATP_BIND_1"/>
    <property type="match status" value="1"/>
</dbReference>
<feature type="domain" description="CCHC-type" evidence="12">
    <location>
        <begin position="50"/>
        <end position="65"/>
    </location>
</feature>
<dbReference type="InterPro" id="IPR027417">
    <property type="entry name" value="P-loop_NTPase"/>
</dbReference>
<organism evidence="16">
    <name type="scientific">Capitella teleta</name>
    <name type="common">Polychaete worm</name>
    <dbReference type="NCBI Taxonomy" id="283909"/>
    <lineage>
        <taxon>Eukaryota</taxon>
        <taxon>Metazoa</taxon>
        <taxon>Spiralia</taxon>
        <taxon>Lophotrochozoa</taxon>
        <taxon>Annelida</taxon>
        <taxon>Polychaeta</taxon>
        <taxon>Sedentaria</taxon>
        <taxon>Scolecida</taxon>
        <taxon>Capitellidae</taxon>
        <taxon>Capitella</taxon>
    </lineage>
</organism>
<dbReference type="Proteomes" id="UP000014760">
    <property type="component" value="Unassembled WGS sequence"/>
</dbReference>
<keyword evidence="8" id="KW-0479">Metal-binding</keyword>
<gene>
    <name evidence="16" type="ORF">CAPTEDRAFT_180220</name>
</gene>
<dbReference type="InterPro" id="IPR001878">
    <property type="entry name" value="Znf_CCHC"/>
</dbReference>
<keyword evidence="5 10" id="KW-0347">Helicase</keyword>
<dbReference type="PANTHER" id="PTHR47958">
    <property type="entry name" value="ATP-DEPENDENT RNA HELICASE DBP3"/>
    <property type="match status" value="1"/>
</dbReference>
<dbReference type="FunFam" id="3.40.50.300:FF:000008">
    <property type="entry name" value="ATP-dependent RNA helicase RhlB"/>
    <property type="match status" value="1"/>
</dbReference>
<evidence type="ECO:0000256" key="5">
    <source>
        <dbReference type="ARBA" id="ARBA00022806"/>
    </source>
</evidence>
<dbReference type="InterPro" id="IPR001650">
    <property type="entry name" value="Helicase_C-like"/>
</dbReference>
<dbReference type="Pfam" id="PF00098">
    <property type="entry name" value="zf-CCHC"/>
    <property type="match status" value="4"/>
</dbReference>
<dbReference type="SUPFAM" id="SSF52540">
    <property type="entry name" value="P-loop containing nucleoside triphosphate hydrolases"/>
    <property type="match status" value="1"/>
</dbReference>
<dbReference type="PROSITE" id="PS00039">
    <property type="entry name" value="DEAD_ATP_HELICASE"/>
    <property type="match status" value="1"/>
</dbReference>
<dbReference type="InterPro" id="IPR036875">
    <property type="entry name" value="Znf_CCHC_sf"/>
</dbReference>
<evidence type="ECO:0000313" key="18">
    <source>
        <dbReference type="Proteomes" id="UP000014760"/>
    </source>
</evidence>
<dbReference type="InterPro" id="IPR011545">
    <property type="entry name" value="DEAD/DEAH_box_helicase_dom"/>
</dbReference>
<dbReference type="InterPro" id="IPR014001">
    <property type="entry name" value="Helicase_ATP-bd"/>
</dbReference>
<dbReference type="GO" id="GO:0016787">
    <property type="term" value="F:hydrolase activity"/>
    <property type="evidence" value="ECO:0007669"/>
    <property type="project" value="UniProtKB-KW"/>
</dbReference>
<dbReference type="SUPFAM" id="SSF57756">
    <property type="entry name" value="Retrovirus zinc finger-like domains"/>
    <property type="match status" value="2"/>
</dbReference>
<feature type="domain" description="Helicase ATP-binding" evidence="13">
    <location>
        <begin position="231"/>
        <end position="415"/>
    </location>
</feature>
<dbReference type="Gene3D" id="4.10.60.10">
    <property type="entry name" value="Zinc finger, CCHC-type"/>
    <property type="match status" value="4"/>
</dbReference>
<accession>N1PB83</accession>
<dbReference type="GO" id="GO:0003676">
    <property type="term" value="F:nucleic acid binding"/>
    <property type="evidence" value="ECO:0007669"/>
    <property type="project" value="InterPro"/>
</dbReference>
<reference evidence="18" key="1">
    <citation type="submission" date="2012-12" db="EMBL/GenBank/DDBJ databases">
        <authorList>
            <person name="Hellsten U."/>
            <person name="Grimwood J."/>
            <person name="Chapman J.A."/>
            <person name="Shapiro H."/>
            <person name="Aerts A."/>
            <person name="Otillar R.P."/>
            <person name="Terry A.Y."/>
            <person name="Boore J.L."/>
            <person name="Simakov O."/>
            <person name="Marletaz F."/>
            <person name="Cho S.-J."/>
            <person name="Edsinger-Gonzales E."/>
            <person name="Havlak P."/>
            <person name="Kuo D.-H."/>
            <person name="Larsson T."/>
            <person name="Lv J."/>
            <person name="Arendt D."/>
            <person name="Savage R."/>
            <person name="Osoegawa K."/>
            <person name="de Jong P."/>
            <person name="Lindberg D.R."/>
            <person name="Seaver E.C."/>
            <person name="Weisblat D.A."/>
            <person name="Putnam N.H."/>
            <person name="Grigoriev I.V."/>
            <person name="Rokhsar D.S."/>
        </authorList>
    </citation>
    <scope>NUCLEOTIDE SEQUENCE</scope>
    <source>
        <strain evidence="18">I ESC-2004</strain>
    </source>
</reference>